<dbReference type="Gene3D" id="3.30.40.10">
    <property type="entry name" value="Zinc/RING finger domain, C3HC4 (zinc finger)"/>
    <property type="match status" value="1"/>
</dbReference>
<gene>
    <name evidence="7" type="ORF">CC86DRAFT_381104</name>
</gene>
<dbReference type="AlphaFoldDB" id="A0A6A7A4S7"/>
<name>A0A6A7A4S7_9PLEO</name>
<keyword evidence="2 4" id="KW-0863">Zinc-finger</keyword>
<feature type="region of interest" description="Disordered" evidence="5">
    <location>
        <begin position="350"/>
        <end position="390"/>
    </location>
</feature>
<evidence type="ECO:0000259" key="6">
    <source>
        <dbReference type="PROSITE" id="PS50089"/>
    </source>
</evidence>
<dbReference type="PANTHER" id="PTHR22763:SF184">
    <property type="entry name" value="E3 UBIQUITIN-PROTEIN LIGASE SYNOVIOLIN"/>
    <property type="match status" value="1"/>
</dbReference>
<dbReference type="EMBL" id="MU006223">
    <property type="protein sequence ID" value="KAF2828156.1"/>
    <property type="molecule type" value="Genomic_DNA"/>
</dbReference>
<dbReference type="SUPFAM" id="SSF57850">
    <property type="entry name" value="RING/U-box"/>
    <property type="match status" value="1"/>
</dbReference>
<keyword evidence="1" id="KW-0479">Metal-binding</keyword>
<dbReference type="GO" id="GO:0061630">
    <property type="term" value="F:ubiquitin protein ligase activity"/>
    <property type="evidence" value="ECO:0007669"/>
    <property type="project" value="UniProtKB-EC"/>
</dbReference>
<dbReference type="GO" id="GO:0043161">
    <property type="term" value="P:proteasome-mediated ubiquitin-dependent protein catabolic process"/>
    <property type="evidence" value="ECO:0007669"/>
    <property type="project" value="TreeGrafter"/>
</dbReference>
<protein>
    <recommendedName>
        <fullName evidence="6">RING-type domain-containing protein</fullName>
    </recommendedName>
</protein>
<dbReference type="SMART" id="SM00184">
    <property type="entry name" value="RING"/>
    <property type="match status" value="1"/>
</dbReference>
<dbReference type="InterPro" id="IPR013083">
    <property type="entry name" value="Znf_RING/FYVE/PHD"/>
</dbReference>
<evidence type="ECO:0000313" key="8">
    <source>
        <dbReference type="Proteomes" id="UP000799424"/>
    </source>
</evidence>
<reference evidence="7" key="1">
    <citation type="journal article" date="2020" name="Stud. Mycol.">
        <title>101 Dothideomycetes genomes: a test case for predicting lifestyles and emergence of pathogens.</title>
        <authorList>
            <person name="Haridas S."/>
            <person name="Albert R."/>
            <person name="Binder M."/>
            <person name="Bloem J."/>
            <person name="Labutti K."/>
            <person name="Salamov A."/>
            <person name="Andreopoulos B."/>
            <person name="Baker S."/>
            <person name="Barry K."/>
            <person name="Bills G."/>
            <person name="Bluhm B."/>
            <person name="Cannon C."/>
            <person name="Castanera R."/>
            <person name="Culley D."/>
            <person name="Daum C."/>
            <person name="Ezra D."/>
            <person name="Gonzalez J."/>
            <person name="Henrissat B."/>
            <person name="Kuo A."/>
            <person name="Liang C."/>
            <person name="Lipzen A."/>
            <person name="Lutzoni F."/>
            <person name="Magnuson J."/>
            <person name="Mondo S."/>
            <person name="Nolan M."/>
            <person name="Ohm R."/>
            <person name="Pangilinan J."/>
            <person name="Park H.-J."/>
            <person name="Ramirez L."/>
            <person name="Alfaro M."/>
            <person name="Sun H."/>
            <person name="Tritt A."/>
            <person name="Yoshinaga Y."/>
            <person name="Zwiers L.-H."/>
            <person name="Turgeon B."/>
            <person name="Goodwin S."/>
            <person name="Spatafora J."/>
            <person name="Crous P."/>
            <person name="Grigoriev I."/>
        </authorList>
    </citation>
    <scope>NUCLEOTIDE SEQUENCE</scope>
    <source>
        <strain evidence="7">CBS 113818</strain>
    </source>
</reference>
<dbReference type="GO" id="GO:0008270">
    <property type="term" value="F:zinc ion binding"/>
    <property type="evidence" value="ECO:0007669"/>
    <property type="project" value="UniProtKB-KW"/>
</dbReference>
<proteinExistence type="predicted"/>
<evidence type="ECO:0000313" key="7">
    <source>
        <dbReference type="EMBL" id="KAF2828156.1"/>
    </source>
</evidence>
<keyword evidence="8" id="KW-1185">Reference proteome</keyword>
<evidence type="ECO:0000256" key="3">
    <source>
        <dbReference type="ARBA" id="ARBA00022833"/>
    </source>
</evidence>
<dbReference type="Proteomes" id="UP000799424">
    <property type="component" value="Unassembled WGS sequence"/>
</dbReference>
<dbReference type="GO" id="GO:0005789">
    <property type="term" value="C:endoplasmic reticulum membrane"/>
    <property type="evidence" value="ECO:0007669"/>
    <property type="project" value="UniProtKB-SubCell"/>
</dbReference>
<evidence type="ECO:0000256" key="1">
    <source>
        <dbReference type="ARBA" id="ARBA00022723"/>
    </source>
</evidence>
<feature type="domain" description="RING-type" evidence="6">
    <location>
        <begin position="21"/>
        <end position="67"/>
    </location>
</feature>
<organism evidence="7 8">
    <name type="scientific">Ophiobolus disseminans</name>
    <dbReference type="NCBI Taxonomy" id="1469910"/>
    <lineage>
        <taxon>Eukaryota</taxon>
        <taxon>Fungi</taxon>
        <taxon>Dikarya</taxon>
        <taxon>Ascomycota</taxon>
        <taxon>Pezizomycotina</taxon>
        <taxon>Dothideomycetes</taxon>
        <taxon>Pleosporomycetidae</taxon>
        <taxon>Pleosporales</taxon>
        <taxon>Pleosporineae</taxon>
        <taxon>Phaeosphaeriaceae</taxon>
        <taxon>Ophiobolus</taxon>
    </lineage>
</organism>
<dbReference type="InterPro" id="IPR001841">
    <property type="entry name" value="Znf_RING"/>
</dbReference>
<evidence type="ECO:0000256" key="4">
    <source>
        <dbReference type="PROSITE-ProRule" id="PRU00175"/>
    </source>
</evidence>
<dbReference type="OrthoDB" id="3751080at2759"/>
<keyword evidence="3" id="KW-0862">Zinc</keyword>
<dbReference type="Pfam" id="PF13639">
    <property type="entry name" value="zf-RING_2"/>
    <property type="match status" value="1"/>
</dbReference>
<dbReference type="PROSITE" id="PS50089">
    <property type="entry name" value="ZF_RING_2"/>
    <property type="match status" value="1"/>
</dbReference>
<accession>A0A6A7A4S7</accession>
<dbReference type="GO" id="GO:0036503">
    <property type="term" value="P:ERAD pathway"/>
    <property type="evidence" value="ECO:0007669"/>
    <property type="project" value="TreeGrafter"/>
</dbReference>
<evidence type="ECO:0000256" key="5">
    <source>
        <dbReference type="SAM" id="MobiDB-lite"/>
    </source>
</evidence>
<feature type="compositionally biased region" description="Basic and acidic residues" evidence="5">
    <location>
        <begin position="350"/>
        <end position="369"/>
    </location>
</feature>
<dbReference type="InterPro" id="IPR050731">
    <property type="entry name" value="HRD1_E3_ubiq-ligases"/>
</dbReference>
<sequence>MPPPVSGTAFLASLRATNAECAICDEKFSDEHPPVPLRSCSHIFGKECIEKWAQSDNAQRNKCPTCRAVMFGQGNEPAQAAQQVQATQVQATQPAQDVVVEYVPTPAEIDARTIAIHDHFLATMPHLRSFNRKLWRRCSRTLAPMYIAAGKMITLELVTAARIMLVELFLHVDYFEADSNLNYRHVLEWSLGGHELSTKLDRRLMQWVLCMVMLCPIVPMEMSIIEGCFALVPTFNRTFAFDIVNAAVEEPSLANAPILQVMTMLLVDGSVNHVRADLGAQWTINAQPSDAFLEQAARVKGKLGKASRSKKELYRQLKVPGEEIVKYWQGGGEVASPGLRDRVGSFFRSNEPRKVLTKPPAREQPRRNSDVPPRGSELVHYQSTGHGGRERDLRIEHHRGRSVNFMLFDYTSRWH</sequence>
<dbReference type="PANTHER" id="PTHR22763">
    <property type="entry name" value="RING ZINC FINGER PROTEIN"/>
    <property type="match status" value="1"/>
</dbReference>
<evidence type="ECO:0000256" key="2">
    <source>
        <dbReference type="ARBA" id="ARBA00022771"/>
    </source>
</evidence>